<evidence type="ECO:0000313" key="5">
    <source>
        <dbReference type="EMBL" id="CAH0728409.1"/>
    </source>
</evidence>
<protein>
    <recommendedName>
        <fullName evidence="4">Nose resistant-to-fluoxetine protein N-terminal domain-containing protein</fullName>
    </recommendedName>
</protein>
<feature type="transmembrane region" description="Helical" evidence="2">
    <location>
        <begin position="535"/>
        <end position="552"/>
    </location>
</feature>
<feature type="chain" id="PRO_5035450639" description="Nose resistant-to-fluoxetine protein N-terminal domain-containing protein" evidence="3">
    <location>
        <begin position="20"/>
        <end position="751"/>
    </location>
</feature>
<dbReference type="SMART" id="SM00703">
    <property type="entry name" value="NRF"/>
    <property type="match status" value="1"/>
</dbReference>
<dbReference type="InterPro" id="IPR052728">
    <property type="entry name" value="O2_lipid_transport_reg"/>
</dbReference>
<dbReference type="InterPro" id="IPR006621">
    <property type="entry name" value="Nose-resist-to-fluoxetine_N"/>
</dbReference>
<dbReference type="EMBL" id="OV170227">
    <property type="protein sequence ID" value="CAH0728409.1"/>
    <property type="molecule type" value="Genomic_DNA"/>
</dbReference>
<proteinExistence type="predicted"/>
<keyword evidence="3" id="KW-0732">Signal</keyword>
<evidence type="ECO:0000259" key="4">
    <source>
        <dbReference type="SMART" id="SM00703"/>
    </source>
</evidence>
<feature type="domain" description="Nose resistant-to-fluoxetine protein N-terminal" evidence="4">
    <location>
        <begin position="82"/>
        <end position="231"/>
    </location>
</feature>
<keyword evidence="2" id="KW-1133">Transmembrane helix</keyword>
<dbReference type="OrthoDB" id="6585993at2759"/>
<dbReference type="InterPro" id="IPR002656">
    <property type="entry name" value="Acyl_transf_3_dom"/>
</dbReference>
<gene>
    <name evidence="5" type="ORF">BINO364_LOCUS13628</name>
</gene>
<feature type="transmembrane region" description="Helical" evidence="2">
    <location>
        <begin position="641"/>
        <end position="659"/>
    </location>
</feature>
<feature type="transmembrane region" description="Helical" evidence="2">
    <location>
        <begin position="564"/>
        <end position="587"/>
    </location>
</feature>
<feature type="region of interest" description="Disordered" evidence="1">
    <location>
        <begin position="710"/>
        <end position="734"/>
    </location>
</feature>
<keyword evidence="6" id="KW-1185">Reference proteome</keyword>
<keyword evidence="2" id="KW-0472">Membrane</keyword>
<sequence>MKQVLKVIIVVFVIDTIKCHVTSSTKSDSTTILPENQPNNVSEIKISEKKTQIPKTVSVNETRIYLDNVLFTLKNQNWTEEELPCLNKTLRLLHDLQNFTLWAVWDWDSIASQPQGLLYGSRYHLGNYDECMNAPWYKKEPDLRTQYCLADIELERTDKSVKKRISDPFDPYQSALNVLEYQSDFLRPYNKLTWGVCAPAVCLPRSVERLTRVLLIHSHLGTAGLRAHISIKEKCQKVNETMEYDGLFYGFMGMAVILCSVTLICTIIRHQTENCDKNKLGNRIIAAFDMKVNAKNLLKVSDESLDVLYGIKFLTMCIIVSAHQFGIFNGGPVSNGFKVDEETTTIAGMIMLHEDVVVDSYFALSGLLTAMFLIKTKRLPNIFLLFLRRYVRLIVAYAIVIFYICAIFPYTGSGPLWYRAIAGDTEQCRKNWWISLLMLSNYIDSENICLVISWYIPCDFHFFVITVLLYVLYKKQPSIGKLFFIIIAIASIVTPGVINYLYNLPAIQLFTYDFISNPRGPLQFHMTYIKSHTRYAAYLIGFLAGYLHIYCSSSNNYSKIPRQWSILGAYFSILIMGVVMFTGPLFLWRSYDVLESAIYAAINRPAWAASLMLFVMCCSLGHVPILKSFLSWYPWVPLSRLSYGLYLIHTVFISRNVYVTRNPQHHDYMNIITSTLGIICEGCIFALITWLVAEAPINNLLVICLTPRPKSSGETETNQEVQRPTSSANYTNNGYLQENLQPSVQIISSKI</sequence>
<keyword evidence="2" id="KW-0812">Transmembrane</keyword>
<dbReference type="Proteomes" id="UP000838878">
    <property type="component" value="Chromosome 7"/>
</dbReference>
<dbReference type="GO" id="GO:0016747">
    <property type="term" value="F:acyltransferase activity, transferring groups other than amino-acyl groups"/>
    <property type="evidence" value="ECO:0007669"/>
    <property type="project" value="InterPro"/>
</dbReference>
<evidence type="ECO:0000256" key="1">
    <source>
        <dbReference type="SAM" id="MobiDB-lite"/>
    </source>
</evidence>
<dbReference type="PANTHER" id="PTHR11161">
    <property type="entry name" value="O-ACYLTRANSFERASE"/>
    <property type="match status" value="1"/>
</dbReference>
<feature type="signal peptide" evidence="3">
    <location>
        <begin position="1"/>
        <end position="19"/>
    </location>
</feature>
<feature type="transmembrane region" description="Helical" evidence="2">
    <location>
        <begin position="390"/>
        <end position="410"/>
    </location>
</feature>
<evidence type="ECO:0000313" key="6">
    <source>
        <dbReference type="Proteomes" id="UP000838878"/>
    </source>
</evidence>
<feature type="compositionally biased region" description="Polar residues" evidence="1">
    <location>
        <begin position="712"/>
        <end position="734"/>
    </location>
</feature>
<feature type="non-terminal residue" evidence="5">
    <location>
        <position position="751"/>
    </location>
</feature>
<evidence type="ECO:0000256" key="2">
    <source>
        <dbReference type="SAM" id="Phobius"/>
    </source>
</evidence>
<feature type="transmembrane region" description="Helical" evidence="2">
    <location>
        <begin position="356"/>
        <end position="374"/>
    </location>
</feature>
<feature type="transmembrane region" description="Helical" evidence="2">
    <location>
        <begin position="307"/>
        <end position="328"/>
    </location>
</feature>
<feature type="transmembrane region" description="Helical" evidence="2">
    <location>
        <begin position="247"/>
        <end position="268"/>
    </location>
</feature>
<reference evidence="5" key="1">
    <citation type="submission" date="2021-12" db="EMBL/GenBank/DDBJ databases">
        <authorList>
            <person name="Martin H S."/>
        </authorList>
    </citation>
    <scope>NUCLEOTIDE SEQUENCE</scope>
</reference>
<feature type="transmembrane region" description="Helical" evidence="2">
    <location>
        <begin position="671"/>
        <end position="693"/>
    </location>
</feature>
<evidence type="ECO:0000256" key="3">
    <source>
        <dbReference type="SAM" id="SignalP"/>
    </source>
</evidence>
<dbReference type="Pfam" id="PF01757">
    <property type="entry name" value="Acyl_transf_3"/>
    <property type="match status" value="1"/>
</dbReference>
<name>A0A8J9YDI1_9NEOP</name>
<accession>A0A8J9YDI1</accession>
<feature type="transmembrane region" description="Helical" evidence="2">
    <location>
        <begin position="452"/>
        <end position="473"/>
    </location>
</feature>
<feature type="transmembrane region" description="Helical" evidence="2">
    <location>
        <begin position="482"/>
        <end position="502"/>
    </location>
</feature>
<dbReference type="PANTHER" id="PTHR11161:SF71">
    <property type="entry name" value="NOSE RESISTANT-TO-FLUOXETINE PROTEIN N-TERMINAL DOMAIN-CONTAINING PROTEIN"/>
    <property type="match status" value="1"/>
</dbReference>
<organism evidence="5 6">
    <name type="scientific">Brenthis ino</name>
    <name type="common">lesser marbled fritillary</name>
    <dbReference type="NCBI Taxonomy" id="405034"/>
    <lineage>
        <taxon>Eukaryota</taxon>
        <taxon>Metazoa</taxon>
        <taxon>Ecdysozoa</taxon>
        <taxon>Arthropoda</taxon>
        <taxon>Hexapoda</taxon>
        <taxon>Insecta</taxon>
        <taxon>Pterygota</taxon>
        <taxon>Neoptera</taxon>
        <taxon>Endopterygota</taxon>
        <taxon>Lepidoptera</taxon>
        <taxon>Glossata</taxon>
        <taxon>Ditrysia</taxon>
        <taxon>Papilionoidea</taxon>
        <taxon>Nymphalidae</taxon>
        <taxon>Heliconiinae</taxon>
        <taxon>Argynnini</taxon>
        <taxon>Brenthis</taxon>
    </lineage>
</organism>
<dbReference type="Pfam" id="PF20146">
    <property type="entry name" value="NRF"/>
    <property type="match status" value="1"/>
</dbReference>
<dbReference type="AlphaFoldDB" id="A0A8J9YDI1"/>